<evidence type="ECO:0000259" key="2">
    <source>
        <dbReference type="PROSITE" id="PS50887"/>
    </source>
</evidence>
<protein>
    <submittedName>
        <fullName evidence="3">Diguanylate cyclase (GGDEF) domain-containing protein</fullName>
    </submittedName>
</protein>
<name>A0A1I5EPL1_9HYPH</name>
<dbReference type="InterPro" id="IPR029787">
    <property type="entry name" value="Nucleotide_cyclase"/>
</dbReference>
<dbReference type="EMBL" id="FOVR01000003">
    <property type="protein sequence ID" value="SFO13296.1"/>
    <property type="molecule type" value="Genomic_DNA"/>
</dbReference>
<dbReference type="SMART" id="SM00052">
    <property type="entry name" value="EAL"/>
    <property type="match status" value="1"/>
</dbReference>
<reference evidence="3 4" key="1">
    <citation type="submission" date="2016-10" db="EMBL/GenBank/DDBJ databases">
        <authorList>
            <person name="de Groot N.N."/>
        </authorList>
    </citation>
    <scope>NUCLEOTIDE SEQUENCE [LARGE SCALE GENOMIC DNA]</scope>
    <source>
        <strain evidence="3 4">CGMCC 1.9157</strain>
    </source>
</reference>
<keyword evidence="4" id="KW-1185">Reference proteome</keyword>
<dbReference type="PANTHER" id="PTHR44757:SF2">
    <property type="entry name" value="BIOFILM ARCHITECTURE MAINTENANCE PROTEIN MBAA"/>
    <property type="match status" value="1"/>
</dbReference>
<evidence type="ECO:0000313" key="4">
    <source>
        <dbReference type="Proteomes" id="UP000199236"/>
    </source>
</evidence>
<organism evidence="3 4">
    <name type="scientific">Cohaesibacter marisflavi</name>
    <dbReference type="NCBI Taxonomy" id="655353"/>
    <lineage>
        <taxon>Bacteria</taxon>
        <taxon>Pseudomonadati</taxon>
        <taxon>Pseudomonadota</taxon>
        <taxon>Alphaproteobacteria</taxon>
        <taxon>Hyphomicrobiales</taxon>
        <taxon>Cohaesibacteraceae</taxon>
    </lineage>
</organism>
<dbReference type="Gene3D" id="3.30.70.270">
    <property type="match status" value="1"/>
</dbReference>
<feature type="domain" description="GGDEF" evidence="2">
    <location>
        <begin position="265"/>
        <end position="397"/>
    </location>
</feature>
<dbReference type="RefSeq" id="WP_090070946.1">
    <property type="nucleotide sequence ID" value="NZ_FOVR01000003.1"/>
</dbReference>
<gene>
    <name evidence="3" type="ORF">SAMN04488056_103282</name>
</gene>
<dbReference type="SUPFAM" id="SSF141868">
    <property type="entry name" value="EAL domain-like"/>
    <property type="match status" value="1"/>
</dbReference>
<dbReference type="InterPro" id="IPR052155">
    <property type="entry name" value="Biofilm_reg_signaling"/>
</dbReference>
<evidence type="ECO:0000313" key="3">
    <source>
        <dbReference type="EMBL" id="SFO13296.1"/>
    </source>
</evidence>
<dbReference type="AlphaFoldDB" id="A0A1I5EPL1"/>
<dbReference type="PROSITE" id="PS50887">
    <property type="entry name" value="GGDEF"/>
    <property type="match status" value="1"/>
</dbReference>
<dbReference type="Pfam" id="PF00563">
    <property type="entry name" value="EAL"/>
    <property type="match status" value="1"/>
</dbReference>
<feature type="domain" description="EAL" evidence="1">
    <location>
        <begin position="406"/>
        <end position="665"/>
    </location>
</feature>
<dbReference type="NCBIfam" id="TIGR00254">
    <property type="entry name" value="GGDEF"/>
    <property type="match status" value="1"/>
</dbReference>
<dbReference type="CDD" id="cd01948">
    <property type="entry name" value="EAL"/>
    <property type="match status" value="1"/>
</dbReference>
<dbReference type="InterPro" id="IPR043128">
    <property type="entry name" value="Rev_trsase/Diguanyl_cyclase"/>
</dbReference>
<dbReference type="Pfam" id="PF00990">
    <property type="entry name" value="GGDEF"/>
    <property type="match status" value="1"/>
</dbReference>
<dbReference type="InterPro" id="IPR001633">
    <property type="entry name" value="EAL_dom"/>
</dbReference>
<dbReference type="SUPFAM" id="SSF55073">
    <property type="entry name" value="Nucleotide cyclase"/>
    <property type="match status" value="1"/>
</dbReference>
<proteinExistence type="predicted"/>
<dbReference type="SMART" id="SM00267">
    <property type="entry name" value="GGDEF"/>
    <property type="match status" value="1"/>
</dbReference>
<dbReference type="InterPro" id="IPR000160">
    <property type="entry name" value="GGDEF_dom"/>
</dbReference>
<dbReference type="PROSITE" id="PS50883">
    <property type="entry name" value="EAL"/>
    <property type="match status" value="1"/>
</dbReference>
<sequence length="688" mass="76869">MKFYSKVLAIAYLISVVGLLLLELTQFQKVDRLRGQISQSYEMISGRDEGIRLELEYRRFRSITGKYVFGEKLQDVSAGPDTAQSVSHEMVLKWFDILWSRVFSITSIGAEVPEAQHEKFNSLLINLRSSLREVDPLVQQLRPGNLIAFRDIEDTLSPYEEDITSMAAAIAQTRVERASTLQKRLDAALVSMDTLLVSSAAGGVLILTLFGVEAYRARKEESRIKGREARIRFLAEHDALTGLGNRSFLNEKMNRFIEYADAHGEGFNLILFDLDKFKDVNDTFGHPMGDRLLKNAAARLTAIFSGEADIVTRLGGDEFAVLQRADFATSEKMVGEVIDALSSAFELSGNDIRISSSVGISRYPDLSHSADELLRDADLALYEAKRQGRQRYCLYETGMSVAIQNRVCLEADLRHSLQCGGDGLEVYYQPQVSTDLKSGTCKVTGVEALVRWFHPDQGQIPTLDFINIAEDAGLIGALSDWIFREACTDLVNWHQSGFKLHLSINLSPHQLNNDNLASELIQLLERTGIDPNYLTLEITESVDVKDTRKAAKMLSQLSARGISLAMDDFGTGYSNLGYLKSLPLDILKIDRSFVKQIEDKEEDRKLVRGIINLARGMGLKIIAEGVETEEQMNFLQEQKCHTFQGYLFGRPMHKLSVLALLANAEPNVFNEAISLPDLSDPSMTIVDP</sequence>
<dbReference type="CDD" id="cd01949">
    <property type="entry name" value="GGDEF"/>
    <property type="match status" value="1"/>
</dbReference>
<dbReference type="STRING" id="655353.SAMN04488056_103282"/>
<dbReference type="PANTHER" id="PTHR44757">
    <property type="entry name" value="DIGUANYLATE CYCLASE DGCP"/>
    <property type="match status" value="1"/>
</dbReference>
<dbReference type="InterPro" id="IPR035919">
    <property type="entry name" value="EAL_sf"/>
</dbReference>
<evidence type="ECO:0000259" key="1">
    <source>
        <dbReference type="PROSITE" id="PS50883"/>
    </source>
</evidence>
<dbReference type="OrthoDB" id="9814202at2"/>
<dbReference type="Gene3D" id="3.20.20.450">
    <property type="entry name" value="EAL domain"/>
    <property type="match status" value="1"/>
</dbReference>
<dbReference type="Proteomes" id="UP000199236">
    <property type="component" value="Unassembled WGS sequence"/>
</dbReference>
<accession>A0A1I5EPL1</accession>